<protein>
    <recommendedName>
        <fullName evidence="2">Transposase</fullName>
    </recommendedName>
</protein>
<dbReference type="EMBL" id="MLJW01000290">
    <property type="protein sequence ID" value="OIQ90491.1"/>
    <property type="molecule type" value="Genomic_DNA"/>
</dbReference>
<proteinExistence type="predicted"/>
<comment type="caution">
    <text evidence="1">The sequence shown here is derived from an EMBL/GenBank/DDBJ whole genome shotgun (WGS) entry which is preliminary data.</text>
</comment>
<name>A0A1J5RLT4_9ZZZZ</name>
<reference evidence="1" key="1">
    <citation type="submission" date="2016-10" db="EMBL/GenBank/DDBJ databases">
        <title>Sequence of Gallionella enrichment culture.</title>
        <authorList>
            <person name="Poehlein A."/>
            <person name="Muehling M."/>
            <person name="Daniel R."/>
        </authorList>
    </citation>
    <scope>NUCLEOTIDE SEQUENCE</scope>
</reference>
<gene>
    <name evidence="1" type="ORF">GALL_276300</name>
</gene>
<accession>A0A1J5RLT4</accession>
<dbReference type="NCBIfam" id="NF047593">
    <property type="entry name" value="IS66_ISAeme5_TnpA"/>
    <property type="match status" value="1"/>
</dbReference>
<dbReference type="AlphaFoldDB" id="A0A1J5RLT4"/>
<organism evidence="1">
    <name type="scientific">mine drainage metagenome</name>
    <dbReference type="NCBI Taxonomy" id="410659"/>
    <lineage>
        <taxon>unclassified sequences</taxon>
        <taxon>metagenomes</taxon>
        <taxon>ecological metagenomes</taxon>
    </lineage>
</organism>
<evidence type="ECO:0000313" key="1">
    <source>
        <dbReference type="EMBL" id="OIQ90491.1"/>
    </source>
</evidence>
<evidence type="ECO:0008006" key="2">
    <source>
        <dbReference type="Google" id="ProtNLM"/>
    </source>
</evidence>
<sequence length="100" mass="10956">MMARARRLELIEAYRASGLTMAEFTRRESLNYTTFVGWMAKQGGPREAGSPIKFAEVKLASVRQAAARTDTQLEVRLPDGTVIAGGTPAQMAEVIRALRS</sequence>